<keyword evidence="2" id="KW-1185">Reference proteome</keyword>
<organism evidence="1 2">
    <name type="scientific">Xylanibacter muris</name>
    <dbReference type="NCBI Taxonomy" id="2736290"/>
    <lineage>
        <taxon>Bacteria</taxon>
        <taxon>Pseudomonadati</taxon>
        <taxon>Bacteroidota</taxon>
        <taxon>Bacteroidia</taxon>
        <taxon>Bacteroidales</taxon>
        <taxon>Prevotellaceae</taxon>
        <taxon>Xylanibacter</taxon>
    </lineage>
</organism>
<dbReference type="EMBL" id="JABKKF010000002">
    <property type="protein sequence ID" value="NPD91502.1"/>
    <property type="molecule type" value="Genomic_DNA"/>
</dbReference>
<evidence type="ECO:0000313" key="1">
    <source>
        <dbReference type="EMBL" id="NPD91502.1"/>
    </source>
</evidence>
<evidence type="ECO:0008006" key="3">
    <source>
        <dbReference type="Google" id="ProtNLM"/>
    </source>
</evidence>
<name>A0ABX2ALM9_9BACT</name>
<gene>
    <name evidence="1" type="ORF">HPS56_03885</name>
</gene>
<sequence>MRRTRPFIFICLAAILACCSKSSDEEQLESAVSDFATAYFNYDLHKASTLCTQESKKHILFTASNIHENDIEILRSQEKGASVSIRNIVVSKDKTTGTAEIEVSDFMELDTIGRPGHITDKATFVLSFRKHGDSWLAELNNRNLTPYR</sequence>
<accession>A0ABX2ALM9</accession>
<proteinExistence type="predicted"/>
<reference evidence="1 2" key="1">
    <citation type="submission" date="2020-05" db="EMBL/GenBank/DDBJ databases">
        <title>Distinct polysaccharide utilization as determinants for interspecies competition between intestinal Prevotella spp.</title>
        <authorList>
            <person name="Galvez E.J.C."/>
            <person name="Iljazovic A."/>
            <person name="Strowig T."/>
        </authorList>
    </citation>
    <scope>NUCLEOTIDE SEQUENCE [LARGE SCALE GENOMIC DNA]</scope>
    <source>
        <strain evidence="1 2">PMUR</strain>
    </source>
</reference>
<dbReference type="PROSITE" id="PS51257">
    <property type="entry name" value="PROKAR_LIPOPROTEIN"/>
    <property type="match status" value="1"/>
</dbReference>
<dbReference type="Proteomes" id="UP000714420">
    <property type="component" value="Unassembled WGS sequence"/>
</dbReference>
<evidence type="ECO:0000313" key="2">
    <source>
        <dbReference type="Proteomes" id="UP000714420"/>
    </source>
</evidence>
<comment type="caution">
    <text evidence="1">The sequence shown here is derived from an EMBL/GenBank/DDBJ whole genome shotgun (WGS) entry which is preliminary data.</text>
</comment>
<dbReference type="RefSeq" id="WP_172274134.1">
    <property type="nucleotide sequence ID" value="NZ_CASGMU010000002.1"/>
</dbReference>
<protein>
    <recommendedName>
        <fullName evidence="3">Nuclear transport factor 2 family protein</fullName>
    </recommendedName>
</protein>